<dbReference type="AlphaFoldDB" id="A0A8S1BMX1"/>
<dbReference type="EMBL" id="CADEBD010000959">
    <property type="protein sequence ID" value="CAB3261069.1"/>
    <property type="molecule type" value="Genomic_DNA"/>
</dbReference>
<evidence type="ECO:0000313" key="2">
    <source>
        <dbReference type="EMBL" id="CAB3261069.1"/>
    </source>
</evidence>
<proteinExistence type="predicted"/>
<gene>
    <name evidence="2" type="ORF">APLA_LOCUS17299</name>
</gene>
<feature type="compositionally biased region" description="Basic and acidic residues" evidence="1">
    <location>
        <begin position="293"/>
        <end position="302"/>
    </location>
</feature>
<feature type="region of interest" description="Disordered" evidence="1">
    <location>
        <begin position="44"/>
        <end position="71"/>
    </location>
</feature>
<evidence type="ECO:0000256" key="1">
    <source>
        <dbReference type="SAM" id="MobiDB-lite"/>
    </source>
</evidence>
<dbReference type="Proteomes" id="UP000494256">
    <property type="component" value="Unassembled WGS sequence"/>
</dbReference>
<name>A0A8S1BMX1_ARCPL</name>
<feature type="region of interest" description="Disordered" evidence="1">
    <location>
        <begin position="201"/>
        <end position="325"/>
    </location>
</feature>
<accession>A0A8S1BMX1</accession>
<feature type="compositionally biased region" description="Basic residues" evidence="1">
    <location>
        <begin position="254"/>
        <end position="268"/>
    </location>
</feature>
<feature type="region of interest" description="Disordered" evidence="1">
    <location>
        <begin position="346"/>
        <end position="372"/>
    </location>
</feature>
<feature type="compositionally biased region" description="Polar residues" evidence="1">
    <location>
        <begin position="212"/>
        <end position="223"/>
    </location>
</feature>
<feature type="region of interest" description="Disordered" evidence="1">
    <location>
        <begin position="392"/>
        <end position="428"/>
    </location>
</feature>
<evidence type="ECO:0000313" key="3">
    <source>
        <dbReference type="Proteomes" id="UP000494256"/>
    </source>
</evidence>
<feature type="compositionally biased region" description="Polar residues" evidence="1">
    <location>
        <begin position="277"/>
        <end position="286"/>
    </location>
</feature>
<reference evidence="2 3" key="1">
    <citation type="submission" date="2020-04" db="EMBL/GenBank/DDBJ databases">
        <authorList>
            <person name="Wallbank WR R."/>
            <person name="Pardo Diaz C."/>
            <person name="Kozak K."/>
            <person name="Martin S."/>
            <person name="Jiggins C."/>
            <person name="Moest M."/>
            <person name="Warren A I."/>
            <person name="Byers J.R.P. K."/>
            <person name="Montejo-Kovacevich G."/>
            <person name="Yen C E."/>
        </authorList>
    </citation>
    <scope>NUCLEOTIDE SEQUENCE [LARGE SCALE GENOMIC DNA]</scope>
</reference>
<sequence length="461" mass="52449">MCEDHLDMEHDTINYMKYKMGFSQKILLADKAVPSKLYCQDERKRRLSAAGPSPETSDQTRDAITSPGVSQCDKDLVESEAPQTNTNAPEDMIECTYSSSTESALSDEDDPSTFTTYENTQTTDERKEREEIIERYKCYRIIANVYHYLNEEYEWLKRQSGALYDVSALSDIPARTAAAAGVSRHSLARALRHHRTRAAVRADHTYGKEIARTNTTRTKSKMASFSVRMRRKGGTQSHTLKKNQENDGNDGKRVRPSKKRTTKSSNRNKPRDMEQLLSKNRQSKGSVPSRKRPTNEEVHDGENMGPPKRRSTRISVRSKPCEEEQLPFPSPIQLRVHGVMETEYKTEPTDDECPPAIGDDPLETESWSHHPHCEPHCEQALTTEETETLFKTEPADDDCLEDLKPDPLELESSAALEEPSDSPDTTQLEVKFECVDEDMDMSKDYSIFDHTPLDIKPEPPE</sequence>
<organism evidence="2 3">
    <name type="scientific">Arctia plantaginis</name>
    <name type="common">Wood tiger moth</name>
    <name type="synonym">Phalaena plantaginis</name>
    <dbReference type="NCBI Taxonomy" id="874455"/>
    <lineage>
        <taxon>Eukaryota</taxon>
        <taxon>Metazoa</taxon>
        <taxon>Ecdysozoa</taxon>
        <taxon>Arthropoda</taxon>
        <taxon>Hexapoda</taxon>
        <taxon>Insecta</taxon>
        <taxon>Pterygota</taxon>
        <taxon>Neoptera</taxon>
        <taxon>Endopterygota</taxon>
        <taxon>Lepidoptera</taxon>
        <taxon>Glossata</taxon>
        <taxon>Ditrysia</taxon>
        <taxon>Noctuoidea</taxon>
        <taxon>Erebidae</taxon>
        <taxon>Arctiinae</taxon>
        <taxon>Arctia</taxon>
    </lineage>
</organism>
<dbReference type="OrthoDB" id="5850793at2759"/>
<feature type="compositionally biased region" description="Basic and acidic residues" evidence="1">
    <location>
        <begin position="242"/>
        <end position="253"/>
    </location>
</feature>
<protein>
    <submittedName>
        <fullName evidence="2">Uncharacterized protein</fullName>
    </submittedName>
</protein>
<comment type="caution">
    <text evidence="2">The sequence shown here is derived from an EMBL/GenBank/DDBJ whole genome shotgun (WGS) entry which is preliminary data.</text>
</comment>
<feature type="region of interest" description="Disordered" evidence="1">
    <location>
        <begin position="101"/>
        <end position="126"/>
    </location>
</feature>
<feature type="compositionally biased region" description="Polar residues" evidence="1">
    <location>
        <begin position="112"/>
        <end position="122"/>
    </location>
</feature>
<feature type="compositionally biased region" description="Basic and acidic residues" evidence="1">
    <location>
        <begin position="201"/>
        <end position="211"/>
    </location>
</feature>